<dbReference type="InterPro" id="IPR043129">
    <property type="entry name" value="ATPase_NBD"/>
</dbReference>
<dbReference type="SUPFAM" id="SSF53067">
    <property type="entry name" value="Actin-like ATPase domain"/>
    <property type="match status" value="2"/>
</dbReference>
<dbReference type="CDD" id="cd24007">
    <property type="entry name" value="ASKHA_NBD_eukNAGK-like"/>
    <property type="match status" value="1"/>
</dbReference>
<protein>
    <submittedName>
        <fullName evidence="2">BadF/BadG/BcrA/BcrD ATPase family protein</fullName>
    </submittedName>
</protein>
<dbReference type="PANTHER" id="PTHR43190:SF3">
    <property type="entry name" value="N-ACETYL-D-GLUCOSAMINE KINASE"/>
    <property type="match status" value="1"/>
</dbReference>
<dbReference type="EMBL" id="CP036349">
    <property type="protein sequence ID" value="QDV73532.1"/>
    <property type="molecule type" value="Genomic_DNA"/>
</dbReference>
<feature type="domain" description="ATPase BadF/BadG/BcrA/BcrD type" evidence="1">
    <location>
        <begin position="5"/>
        <end position="273"/>
    </location>
</feature>
<evidence type="ECO:0000313" key="2">
    <source>
        <dbReference type="EMBL" id="QDV73532.1"/>
    </source>
</evidence>
<organism evidence="2 3">
    <name type="scientific">Botrimarina mediterranea</name>
    <dbReference type="NCBI Taxonomy" id="2528022"/>
    <lineage>
        <taxon>Bacteria</taxon>
        <taxon>Pseudomonadati</taxon>
        <taxon>Planctomycetota</taxon>
        <taxon>Planctomycetia</taxon>
        <taxon>Pirellulales</taxon>
        <taxon>Lacipirellulaceae</taxon>
        <taxon>Botrimarina</taxon>
    </lineage>
</organism>
<gene>
    <name evidence="2" type="ORF">Spa11_17300</name>
</gene>
<evidence type="ECO:0000313" key="3">
    <source>
        <dbReference type="Proteomes" id="UP000316426"/>
    </source>
</evidence>
<dbReference type="AlphaFoldDB" id="A0A518K6V4"/>
<evidence type="ECO:0000259" key="1">
    <source>
        <dbReference type="Pfam" id="PF01869"/>
    </source>
</evidence>
<dbReference type="RefSeq" id="WP_197529841.1">
    <property type="nucleotide sequence ID" value="NZ_CP036349.1"/>
</dbReference>
<proteinExistence type="predicted"/>
<dbReference type="InterPro" id="IPR002731">
    <property type="entry name" value="ATPase_BadF"/>
</dbReference>
<dbReference type="KEGG" id="bmei:Spa11_17300"/>
<name>A0A518K6V4_9BACT</name>
<dbReference type="Proteomes" id="UP000316426">
    <property type="component" value="Chromosome"/>
</dbReference>
<dbReference type="PANTHER" id="PTHR43190">
    <property type="entry name" value="N-ACETYL-D-GLUCOSAMINE KINASE"/>
    <property type="match status" value="1"/>
</dbReference>
<dbReference type="InterPro" id="IPR052519">
    <property type="entry name" value="Euk-type_GlcNAc_Kinase"/>
</dbReference>
<accession>A0A518K6V4</accession>
<reference evidence="2 3" key="1">
    <citation type="submission" date="2019-02" db="EMBL/GenBank/DDBJ databases">
        <title>Deep-cultivation of Planctomycetes and their phenomic and genomic characterization uncovers novel biology.</title>
        <authorList>
            <person name="Wiegand S."/>
            <person name="Jogler M."/>
            <person name="Boedeker C."/>
            <person name="Pinto D."/>
            <person name="Vollmers J."/>
            <person name="Rivas-Marin E."/>
            <person name="Kohn T."/>
            <person name="Peeters S.H."/>
            <person name="Heuer A."/>
            <person name="Rast P."/>
            <person name="Oberbeckmann S."/>
            <person name="Bunk B."/>
            <person name="Jeske O."/>
            <person name="Meyerdierks A."/>
            <person name="Storesund J.E."/>
            <person name="Kallscheuer N."/>
            <person name="Luecker S."/>
            <person name="Lage O.M."/>
            <person name="Pohl T."/>
            <person name="Merkel B.J."/>
            <person name="Hornburger P."/>
            <person name="Mueller R.-W."/>
            <person name="Bruemmer F."/>
            <person name="Labrenz M."/>
            <person name="Spormann A.M."/>
            <person name="Op den Camp H."/>
            <person name="Overmann J."/>
            <person name="Amann R."/>
            <person name="Jetten M.S.M."/>
            <person name="Mascher T."/>
            <person name="Medema M.H."/>
            <person name="Devos D.P."/>
            <person name="Kaster A.-K."/>
            <person name="Ovreas L."/>
            <person name="Rohde M."/>
            <person name="Galperin M.Y."/>
            <person name="Jogler C."/>
        </authorList>
    </citation>
    <scope>NUCLEOTIDE SEQUENCE [LARGE SCALE GENOMIC DNA]</scope>
    <source>
        <strain evidence="2 3">Spa11</strain>
    </source>
</reference>
<sequence length="307" mass="30893">MKHVLGVDGGGTKTTARVLGIGPNGRLCLLASGHAGGSNPLSVGRDASHAAVSAAIKAAADGAGVPIDAAVIAVAGCGSPAAQEQLEAWAESQAFALQTKVVPDTEPLLADVPAGDVAIGLIAGTGSAALVRGPNGATELVGGWGYLIDDAGSGYTIGRDALRHVAQRWDRGESADALSEAILQHAGIESESPLALKGSLYGGPDPRGWTATLARIVLGLAEKGDPAAQRIVADNAAALTQLATYAASRIGPSDRPRIALAGGVVLGSCYYRHLLFEQLTAAGWRRDQITLAADAACACGLLAARLC</sequence>
<keyword evidence="3" id="KW-1185">Reference proteome</keyword>
<dbReference type="Pfam" id="PF01869">
    <property type="entry name" value="BcrAD_BadFG"/>
    <property type="match status" value="1"/>
</dbReference>
<dbReference type="Gene3D" id="3.30.420.40">
    <property type="match status" value="2"/>
</dbReference>